<evidence type="ECO:0000259" key="1">
    <source>
        <dbReference type="Pfam" id="PF24626"/>
    </source>
</evidence>
<evidence type="ECO:0000313" key="2">
    <source>
        <dbReference type="EMBL" id="WMV37724.1"/>
    </source>
</evidence>
<sequence length="126" mass="14360">QERKLSPGYVGSYQILKCIGKVAYELGLPNELALVHPVFHFFMLMKCIGDPSSIISLEGFGVDESLSYEEVPVEILDWQVNRLSNKERYYVKLLSRNHLLGGATCEAEADMKSRYPHLFPFTFIQS</sequence>
<organism evidence="2 3">
    <name type="scientific">Solanum verrucosum</name>
    <dbReference type="NCBI Taxonomy" id="315347"/>
    <lineage>
        <taxon>Eukaryota</taxon>
        <taxon>Viridiplantae</taxon>
        <taxon>Streptophyta</taxon>
        <taxon>Embryophyta</taxon>
        <taxon>Tracheophyta</taxon>
        <taxon>Spermatophyta</taxon>
        <taxon>Magnoliopsida</taxon>
        <taxon>eudicotyledons</taxon>
        <taxon>Gunneridae</taxon>
        <taxon>Pentapetalae</taxon>
        <taxon>asterids</taxon>
        <taxon>lamiids</taxon>
        <taxon>Solanales</taxon>
        <taxon>Solanaceae</taxon>
        <taxon>Solanoideae</taxon>
        <taxon>Solaneae</taxon>
        <taxon>Solanum</taxon>
    </lineage>
</organism>
<feature type="domain" description="Tf2-1-like SH3-like" evidence="1">
    <location>
        <begin position="2"/>
        <end position="47"/>
    </location>
</feature>
<keyword evidence="3" id="KW-1185">Reference proteome</keyword>
<dbReference type="EMBL" id="CP133618">
    <property type="protein sequence ID" value="WMV37724.1"/>
    <property type="molecule type" value="Genomic_DNA"/>
</dbReference>
<dbReference type="Pfam" id="PF24626">
    <property type="entry name" value="SH3_Tf2-1"/>
    <property type="match status" value="1"/>
</dbReference>
<proteinExistence type="predicted"/>
<dbReference type="PANTHER" id="PTHR46148">
    <property type="entry name" value="CHROMO DOMAIN-CONTAINING PROTEIN"/>
    <property type="match status" value="1"/>
</dbReference>
<reference evidence="2" key="1">
    <citation type="submission" date="2023-08" db="EMBL/GenBank/DDBJ databases">
        <title>A de novo genome assembly of Solanum verrucosum Schlechtendal, a Mexican diploid species geographically isolated from the other diploid A-genome species in potato relatives.</title>
        <authorList>
            <person name="Hosaka K."/>
        </authorList>
    </citation>
    <scope>NUCLEOTIDE SEQUENCE</scope>
    <source>
        <tissue evidence="2">Young leaves</tissue>
    </source>
</reference>
<gene>
    <name evidence="2" type="ORF">MTR67_031109</name>
</gene>
<dbReference type="AlphaFoldDB" id="A0AAF0U1W3"/>
<dbReference type="PANTHER" id="PTHR46148:SF57">
    <property type="entry name" value="OS12G0499874 PROTEIN"/>
    <property type="match status" value="1"/>
</dbReference>
<evidence type="ECO:0000313" key="3">
    <source>
        <dbReference type="Proteomes" id="UP001234989"/>
    </source>
</evidence>
<dbReference type="InterPro" id="IPR056924">
    <property type="entry name" value="SH3_Tf2-1"/>
</dbReference>
<protein>
    <recommendedName>
        <fullName evidence="1">Tf2-1-like SH3-like domain-containing protein</fullName>
    </recommendedName>
</protein>
<feature type="non-terminal residue" evidence="2">
    <location>
        <position position="1"/>
    </location>
</feature>
<name>A0AAF0U1W3_SOLVR</name>
<accession>A0AAF0U1W3</accession>
<dbReference type="Proteomes" id="UP001234989">
    <property type="component" value="Chromosome 7"/>
</dbReference>